<dbReference type="SMART" id="SM00320">
    <property type="entry name" value="WD40"/>
    <property type="match status" value="6"/>
</dbReference>
<protein>
    <recommendedName>
        <fullName evidence="8">Striatin N-terminal domain-containing protein</fullName>
    </recommendedName>
</protein>
<dbReference type="CDD" id="cd00200">
    <property type="entry name" value="WD40"/>
    <property type="match status" value="1"/>
</dbReference>
<evidence type="ECO:0000313" key="9">
    <source>
        <dbReference type="EMBL" id="VUZ54120.1"/>
    </source>
</evidence>
<dbReference type="InterPro" id="IPR019775">
    <property type="entry name" value="WD40_repeat_CS"/>
</dbReference>
<feature type="repeat" description="WD" evidence="6">
    <location>
        <begin position="680"/>
        <end position="721"/>
    </location>
</feature>
<evidence type="ECO:0000256" key="1">
    <source>
        <dbReference type="ARBA" id="ARBA00009616"/>
    </source>
</evidence>
<sequence length="758" mass="82553">MESVGYIQQNDGSDFEYNQKSSGLQKLSFDCQKSDYSIYGILNFLQSEWTKMSIERSRWEFERAELQAKITVLQNEKIGCENLKSDLVRRIKMLEYALQQERFKNFTLKYPNGSRTDNLSKDEDVSHKADELSADERTRLREYLNRIGMSKLSNEMRALKVKELLGIPGSNEDAEAAENVVTELLDGVLTVREKSTDDGNANDETANALAEFDRLVAQQSGGEVEVDFLADSFSVDIVEPPRSWASGDQSAFVDRLKEQYRLGLPINRGTGQSQHSSKSTSSPEEIPIPPHAYDEMELFASQGRRFQPTSSHSPAEDVLLAAAARVAATGADAASSNTSGEGGLGDLASLTSASALDNLDGVGVVTQGLVVVDEEDEVLVKAKAALPSWTAKYTLRSHFDAVRSLVFHHADQILLTGSEDCTLRLWSLAKRVQAKKSSCLDVEPMFTCRGHVSPVLCVTLLSISPAGSKEAEITSGRSSPMDTTTLESNFAFSGSLDGEIRSWRLGSLQLMLYEAFDPSIAGPVLSGHTNAVWSVAVRADGTLLSASADGTVQVWNIFPALLQPLSSQTASKRDSRVLSASRVFRPSNNAVPTSVLFLPTDETACAVGLTNGDVCVLNIDTGRQIHFFDAAVTKTADVTEHPGSVNALCVHPTLPLLFAAHENRQIRFLDTAQSVCLHSMVAHLEGVTSISIDPKGAILLSASHDASIRLWDVETRTCIQEFSSHRRKHDESIHSVVFHPTLPLIASAGADGLAKVYV</sequence>
<feature type="region of interest" description="Disordered" evidence="7">
    <location>
        <begin position="265"/>
        <end position="289"/>
    </location>
</feature>
<feature type="domain" description="Striatin N-terminal" evidence="8">
    <location>
        <begin position="38"/>
        <end position="137"/>
    </location>
</feature>
<dbReference type="InterPro" id="IPR051488">
    <property type="entry name" value="WD_repeat_striatin"/>
</dbReference>
<dbReference type="PROSITE" id="PS50294">
    <property type="entry name" value="WD_REPEATS_REGION"/>
    <property type="match status" value="4"/>
</dbReference>
<dbReference type="InterPro" id="IPR020472">
    <property type="entry name" value="WD40_PAC1"/>
</dbReference>
<organism evidence="9 10">
    <name type="scientific">Hymenolepis diminuta</name>
    <name type="common">Rat tapeworm</name>
    <dbReference type="NCBI Taxonomy" id="6216"/>
    <lineage>
        <taxon>Eukaryota</taxon>
        <taxon>Metazoa</taxon>
        <taxon>Spiralia</taxon>
        <taxon>Lophotrochozoa</taxon>
        <taxon>Platyhelminthes</taxon>
        <taxon>Cestoda</taxon>
        <taxon>Eucestoda</taxon>
        <taxon>Cyclophyllidea</taxon>
        <taxon>Hymenolepididae</taxon>
        <taxon>Hymenolepis</taxon>
    </lineage>
</organism>
<dbReference type="GO" id="GO:0005516">
    <property type="term" value="F:calmodulin binding"/>
    <property type="evidence" value="ECO:0007669"/>
    <property type="project" value="UniProtKB-KW"/>
</dbReference>
<evidence type="ECO:0000256" key="5">
    <source>
        <dbReference type="ARBA" id="ARBA00023054"/>
    </source>
</evidence>
<keyword evidence="4" id="KW-0112">Calmodulin-binding</keyword>
<dbReference type="InterPro" id="IPR015943">
    <property type="entry name" value="WD40/YVTN_repeat-like_dom_sf"/>
</dbReference>
<dbReference type="Pfam" id="PF08232">
    <property type="entry name" value="Striatin"/>
    <property type="match status" value="1"/>
</dbReference>
<dbReference type="Pfam" id="PF00400">
    <property type="entry name" value="WD40"/>
    <property type="match status" value="4"/>
</dbReference>
<dbReference type="Gene3D" id="1.20.5.300">
    <property type="match status" value="1"/>
</dbReference>
<dbReference type="AlphaFoldDB" id="A0A564Z3V2"/>
<evidence type="ECO:0000256" key="3">
    <source>
        <dbReference type="ARBA" id="ARBA00022737"/>
    </source>
</evidence>
<dbReference type="Proteomes" id="UP000321570">
    <property type="component" value="Unassembled WGS sequence"/>
</dbReference>
<evidence type="ECO:0000259" key="8">
    <source>
        <dbReference type="Pfam" id="PF08232"/>
    </source>
</evidence>
<feature type="repeat" description="WD" evidence="6">
    <location>
        <begin position="525"/>
        <end position="557"/>
    </location>
</feature>
<evidence type="ECO:0000313" key="10">
    <source>
        <dbReference type="Proteomes" id="UP000321570"/>
    </source>
</evidence>
<dbReference type="PANTHER" id="PTHR15653">
    <property type="entry name" value="STRIATIN"/>
    <property type="match status" value="1"/>
</dbReference>
<reference evidence="9 10" key="1">
    <citation type="submission" date="2019-07" db="EMBL/GenBank/DDBJ databases">
        <authorList>
            <person name="Jastrzebski P J."/>
            <person name="Paukszto L."/>
            <person name="Jastrzebski P J."/>
        </authorList>
    </citation>
    <scope>NUCLEOTIDE SEQUENCE [LARGE SCALE GENOMIC DNA]</scope>
    <source>
        <strain evidence="9 10">WMS-il1</strain>
    </source>
</reference>
<dbReference type="EMBL" id="CABIJS010000610">
    <property type="protein sequence ID" value="VUZ54120.1"/>
    <property type="molecule type" value="Genomic_DNA"/>
</dbReference>
<keyword evidence="10" id="KW-1185">Reference proteome</keyword>
<dbReference type="Gene3D" id="2.130.10.10">
    <property type="entry name" value="YVTN repeat-like/Quinoprotein amine dehydrogenase"/>
    <property type="match status" value="3"/>
</dbReference>
<keyword evidence="2 6" id="KW-0853">WD repeat</keyword>
<feature type="compositionally biased region" description="Low complexity" evidence="7">
    <location>
        <begin position="269"/>
        <end position="285"/>
    </location>
</feature>
<evidence type="ECO:0000256" key="4">
    <source>
        <dbReference type="ARBA" id="ARBA00022860"/>
    </source>
</evidence>
<evidence type="ECO:0000256" key="6">
    <source>
        <dbReference type="PROSITE-ProRule" id="PRU00221"/>
    </source>
</evidence>
<accession>A0A564Z3V2</accession>
<comment type="similarity">
    <text evidence="1">Belongs to the WD repeat striatin family.</text>
</comment>
<dbReference type="PRINTS" id="PR00320">
    <property type="entry name" value="GPROTEINBRPT"/>
</dbReference>
<dbReference type="PANTHER" id="PTHR15653:SF0">
    <property type="entry name" value="CONNECTOR OF KINASE TO AP-1, ISOFORM E"/>
    <property type="match status" value="1"/>
</dbReference>
<dbReference type="InterPro" id="IPR001680">
    <property type="entry name" value="WD40_rpt"/>
</dbReference>
<dbReference type="InterPro" id="IPR013258">
    <property type="entry name" value="Striatin_N"/>
</dbReference>
<evidence type="ECO:0000256" key="2">
    <source>
        <dbReference type="ARBA" id="ARBA00022574"/>
    </source>
</evidence>
<dbReference type="SUPFAM" id="SSF50978">
    <property type="entry name" value="WD40 repeat-like"/>
    <property type="match status" value="1"/>
</dbReference>
<feature type="repeat" description="WD" evidence="6">
    <location>
        <begin position="395"/>
        <end position="428"/>
    </location>
</feature>
<evidence type="ECO:0000256" key="7">
    <source>
        <dbReference type="SAM" id="MobiDB-lite"/>
    </source>
</evidence>
<name>A0A564Z3V2_HYMDI</name>
<feature type="repeat" description="WD" evidence="6">
    <location>
        <begin position="726"/>
        <end position="758"/>
    </location>
</feature>
<keyword evidence="3" id="KW-0677">Repeat</keyword>
<dbReference type="InterPro" id="IPR036322">
    <property type="entry name" value="WD40_repeat_dom_sf"/>
</dbReference>
<dbReference type="PROSITE" id="PS00678">
    <property type="entry name" value="WD_REPEATS_1"/>
    <property type="match status" value="2"/>
</dbReference>
<dbReference type="PROSITE" id="PS50082">
    <property type="entry name" value="WD_REPEATS_2"/>
    <property type="match status" value="4"/>
</dbReference>
<keyword evidence="5" id="KW-0175">Coiled coil</keyword>
<proteinExistence type="inferred from homology"/>
<gene>
    <name evidence="9" type="ORF">WMSIL1_LOCUS12280</name>
</gene>